<proteinExistence type="predicted"/>
<organism evidence="1">
    <name type="scientific">Aegilops tauschii</name>
    <name type="common">Tausch's goatgrass</name>
    <name type="synonym">Aegilops squarrosa</name>
    <dbReference type="NCBI Taxonomy" id="37682"/>
    <lineage>
        <taxon>Eukaryota</taxon>
        <taxon>Viridiplantae</taxon>
        <taxon>Streptophyta</taxon>
        <taxon>Embryophyta</taxon>
        <taxon>Tracheophyta</taxon>
        <taxon>Spermatophyta</taxon>
        <taxon>Magnoliopsida</taxon>
        <taxon>Liliopsida</taxon>
        <taxon>Poales</taxon>
        <taxon>Poaceae</taxon>
        <taxon>BOP clade</taxon>
        <taxon>Pooideae</taxon>
        <taxon>Triticodae</taxon>
        <taxon>Triticeae</taxon>
        <taxon>Triticinae</taxon>
        <taxon>Aegilops</taxon>
    </lineage>
</organism>
<dbReference type="SMART" id="SM00452">
    <property type="entry name" value="STI"/>
    <property type="match status" value="1"/>
</dbReference>
<dbReference type="PANTHER" id="PTHR33107:SF41">
    <property type="entry name" value="ALPHA-AMYLASE_SUBTILISIN INHIBITOR"/>
    <property type="match status" value="1"/>
</dbReference>
<name>M8C805_AEGTA</name>
<dbReference type="PROSITE" id="PS00283">
    <property type="entry name" value="SOYBEAN_KUNITZ"/>
    <property type="match status" value="1"/>
</dbReference>
<dbReference type="GO" id="GO:0004866">
    <property type="term" value="F:endopeptidase inhibitor activity"/>
    <property type="evidence" value="ECO:0007669"/>
    <property type="project" value="InterPro"/>
</dbReference>
<protein>
    <submittedName>
        <fullName evidence="1">Uncharacterized protein</fullName>
    </submittedName>
</protein>
<dbReference type="InterPro" id="IPR011065">
    <property type="entry name" value="Kunitz_inhibitor_STI-like_sf"/>
</dbReference>
<dbReference type="Gene3D" id="2.80.10.50">
    <property type="match status" value="1"/>
</dbReference>
<dbReference type="AlphaFoldDB" id="M8C805"/>
<evidence type="ECO:0000313" key="1">
    <source>
        <dbReference type="EnsemblPlants" id="EMT23167"/>
    </source>
</evidence>
<dbReference type="SUPFAM" id="SSF50386">
    <property type="entry name" value="STI-like"/>
    <property type="match status" value="1"/>
</dbReference>
<dbReference type="EnsemblPlants" id="EMT23167">
    <property type="protein sequence ID" value="EMT23167"/>
    <property type="gene ID" value="F775_04388"/>
</dbReference>
<dbReference type="PANTHER" id="PTHR33107">
    <property type="entry name" value="KUNITZ TRYPSIN INHIBITOR 2"/>
    <property type="match status" value="1"/>
</dbReference>
<sequence length="193" mass="21617">MKLTVFFSLLPLLTISLPCIAGNTIQLVYDTEGEPLNSYNAYYVLPAKHVDDKLFLTTKRIHHHGCLYHVVLESNMTIRTNMEFTPLPPPPPPRDVNIVPIHLSSDMLPWHLTGQSPNSSLGSTQYVAAGNKEGTWSPLVFRIERHGTDMTGYKLVVCANKGPCKDLGLRTYNGNMWLTVSNEPFMVVFMKAT</sequence>
<dbReference type="Pfam" id="PF00197">
    <property type="entry name" value="Kunitz_legume"/>
    <property type="match status" value="1"/>
</dbReference>
<dbReference type="InterPro" id="IPR002160">
    <property type="entry name" value="Prot_inh_Kunz-lg"/>
</dbReference>
<accession>M8C805</accession>
<reference evidence="1" key="1">
    <citation type="submission" date="2015-06" db="UniProtKB">
        <authorList>
            <consortium name="EnsemblPlants"/>
        </authorList>
    </citation>
    <scope>IDENTIFICATION</scope>
</reference>